<dbReference type="SUPFAM" id="SSF56801">
    <property type="entry name" value="Acetyl-CoA synthetase-like"/>
    <property type="match status" value="1"/>
</dbReference>
<name>A0A1J7J7G8_9PEZI</name>
<dbReference type="GO" id="GO:0031956">
    <property type="term" value="F:medium-chain fatty acid-CoA ligase activity"/>
    <property type="evidence" value="ECO:0007669"/>
    <property type="project" value="TreeGrafter"/>
</dbReference>
<reference evidence="3 4" key="1">
    <citation type="submission" date="2016-10" db="EMBL/GenBank/DDBJ databases">
        <title>Draft genome sequence of Coniochaeta ligniaria NRRL30616, a lignocellulolytic fungus for bioabatement of inhibitors in plant biomass hydrolysates.</title>
        <authorList>
            <consortium name="DOE Joint Genome Institute"/>
            <person name="Jimenez D.J."/>
            <person name="Hector R.E."/>
            <person name="Riley R."/>
            <person name="Sun H."/>
            <person name="Grigoriev I.V."/>
            <person name="Van Elsas J.D."/>
            <person name="Nichols N.N."/>
        </authorList>
    </citation>
    <scope>NUCLEOTIDE SEQUENCE [LARGE SCALE GENOMIC DNA]</scope>
    <source>
        <strain evidence="3 4">NRRL 30616</strain>
    </source>
</reference>
<dbReference type="InterPro" id="IPR042099">
    <property type="entry name" value="ANL_N_sf"/>
</dbReference>
<feature type="domain" description="AMP-dependent synthetase/ligase" evidence="2">
    <location>
        <begin position="95"/>
        <end position="347"/>
    </location>
</feature>
<protein>
    <submittedName>
        <fullName evidence="3">Acetyl-CoA synthetase-like protein</fullName>
    </submittedName>
</protein>
<keyword evidence="4" id="KW-1185">Reference proteome</keyword>
<dbReference type="GO" id="GO:0006631">
    <property type="term" value="P:fatty acid metabolic process"/>
    <property type="evidence" value="ECO:0007669"/>
    <property type="project" value="TreeGrafter"/>
</dbReference>
<gene>
    <name evidence="3" type="ORF">CONLIGDRAFT_411249</name>
</gene>
<dbReference type="InterPro" id="IPR000873">
    <property type="entry name" value="AMP-dep_synth/lig_dom"/>
</dbReference>
<dbReference type="Proteomes" id="UP000182658">
    <property type="component" value="Unassembled WGS sequence"/>
</dbReference>
<proteinExistence type="inferred from homology"/>
<sequence length="567" mass="62668">MIGDADPPVVVCREALDARTLQEFVCYAKSLSGDSFGFPTKTTTSSNGSTAATYTYYSPKWIWTMATRAIRIYRDQQAIPLRDSGTPLVIGFRIYASVESLITLLALVRMGHTVLLIAPTLAADHVRLLVERTRCKAVINGLPTPDVGCRTVPLVKVEQLLRLAATAEEDEDICWRPSPSNGDNAAPEDETAIIIHSSASTGPPKVVPKTHRSLLATLRGIPPVFHDKSFFMGSWFHWMAGFMGVLFSFIRSGTRTCWSRDDDNSPSSSPLLTPDQILASTKPQVLWVQPGFVHSAAEKQGGVEALRRCIMVVVVGGALSSTTAERLLAADVRLATEYGLTEMPFGLSSAASAGDALYWDYVEADPETAPHLWFRPLESVEGSTRPTGGAEQLYELVVLPSLLRNRRGESGPEGEGLQDGRYHTGDLFIKHPTHDKYKCLGRRSGVVEINPTEDGVVMLWCRPYEEVVERRHADLIDAALLAGSRRDRPVLVVFVKTGCEWSDQDILDQVWMTVEKELNENGKVPLPLDREMVVLVRDATVPRTPKGEIMRPEANHRFRSVIDRAYD</sequence>
<evidence type="ECO:0000256" key="1">
    <source>
        <dbReference type="ARBA" id="ARBA00006432"/>
    </source>
</evidence>
<dbReference type="OrthoDB" id="429813at2759"/>
<dbReference type="Pfam" id="PF23562">
    <property type="entry name" value="AMP-binding_C_3"/>
    <property type="match status" value="1"/>
</dbReference>
<dbReference type="AlphaFoldDB" id="A0A1J7J7G8"/>
<organism evidence="3 4">
    <name type="scientific">Coniochaeta ligniaria NRRL 30616</name>
    <dbReference type="NCBI Taxonomy" id="1408157"/>
    <lineage>
        <taxon>Eukaryota</taxon>
        <taxon>Fungi</taxon>
        <taxon>Dikarya</taxon>
        <taxon>Ascomycota</taxon>
        <taxon>Pezizomycotina</taxon>
        <taxon>Sordariomycetes</taxon>
        <taxon>Sordariomycetidae</taxon>
        <taxon>Coniochaetales</taxon>
        <taxon>Coniochaetaceae</taxon>
        <taxon>Coniochaeta</taxon>
    </lineage>
</organism>
<comment type="similarity">
    <text evidence="1">Belongs to the ATP-dependent AMP-binding enzyme family.</text>
</comment>
<dbReference type="STRING" id="1408157.A0A1J7J7G8"/>
<dbReference type="PANTHER" id="PTHR43201">
    <property type="entry name" value="ACYL-COA SYNTHETASE"/>
    <property type="match status" value="1"/>
</dbReference>
<dbReference type="Pfam" id="PF00501">
    <property type="entry name" value="AMP-binding"/>
    <property type="match status" value="1"/>
</dbReference>
<dbReference type="Gene3D" id="3.40.50.12780">
    <property type="entry name" value="N-terminal domain of ligase-like"/>
    <property type="match status" value="1"/>
</dbReference>
<evidence type="ECO:0000313" key="4">
    <source>
        <dbReference type="Proteomes" id="UP000182658"/>
    </source>
</evidence>
<accession>A0A1J7J7G8</accession>
<dbReference type="InParanoid" id="A0A1J7J7G8"/>
<dbReference type="PANTHER" id="PTHR43201:SF8">
    <property type="entry name" value="ACYL-COA SYNTHETASE FAMILY MEMBER 3"/>
    <property type="match status" value="1"/>
</dbReference>
<evidence type="ECO:0000259" key="2">
    <source>
        <dbReference type="Pfam" id="PF00501"/>
    </source>
</evidence>
<evidence type="ECO:0000313" key="3">
    <source>
        <dbReference type="EMBL" id="OIW29217.1"/>
    </source>
</evidence>
<dbReference type="EMBL" id="KV875098">
    <property type="protein sequence ID" value="OIW29217.1"/>
    <property type="molecule type" value="Genomic_DNA"/>
</dbReference>